<dbReference type="SUPFAM" id="SSF56954">
    <property type="entry name" value="Outer membrane efflux proteins (OEP)"/>
    <property type="match status" value="1"/>
</dbReference>
<proteinExistence type="inferred from homology"/>
<keyword evidence="2" id="KW-0175">Coiled coil</keyword>
<dbReference type="Gene3D" id="1.20.1600.10">
    <property type="entry name" value="Outer membrane efflux proteins (OEP)"/>
    <property type="match status" value="1"/>
</dbReference>
<dbReference type="Pfam" id="PF02321">
    <property type="entry name" value="OEP"/>
    <property type="match status" value="1"/>
</dbReference>
<dbReference type="Proteomes" id="UP000034071">
    <property type="component" value="Chromosome"/>
</dbReference>
<dbReference type="STRING" id="914150.TQ33_0699"/>
<dbReference type="PATRIC" id="fig|914150.5.peg.710"/>
<dbReference type="InterPro" id="IPR010131">
    <property type="entry name" value="MdtP/NodT-like"/>
</dbReference>
<comment type="similarity">
    <text evidence="1">Belongs to the outer membrane factor (OMF) (TC 1.B.17) family.</text>
</comment>
<accession>A0A0F6TPU8</accession>
<feature type="coiled-coil region" evidence="2">
    <location>
        <begin position="153"/>
        <end position="180"/>
    </location>
</feature>
<dbReference type="PANTHER" id="PTHR30203">
    <property type="entry name" value="OUTER MEMBRANE CATION EFFLUX PROTEIN"/>
    <property type="match status" value="1"/>
</dbReference>
<sequence>MSLIVYGERRLALFASILVSFWLVVASPAYGQSITESKEPLTLQQALELTLEQNPSLNVFQFRQKVLDGERLTAAQKPAYQIGAELENVAGNGEFSGVDSAELTVSLSSAIELGGKVDARLGVIKSKRTVVETKKELQALELLSETTRRYVNLLAAQERVKLAEESLQLAKETLRVAQRRANLGATMKAEVKRAKASLAQAELTLHKEASNLKVYSASLQSMWSEKISKTYSASGSLYRFGNALSFEELYQKVQNNPSIKQFSALERLKQSEVDLTSTSNQSNINWSVGLTRSQASGDMGFKAGFSMDLFSESRNQGKLQSALAAKNEVFVSKKTALLRMHDQLFNAYQQRKQSVHVVERLQQDIIPTLALALKETQKAYQRGRYSYFEYVAARQELISAKRKLIDAASSALMYGVAIEQLTAEPLTLFKKNS</sequence>
<dbReference type="GO" id="GO:0015562">
    <property type="term" value="F:efflux transmembrane transporter activity"/>
    <property type="evidence" value="ECO:0007669"/>
    <property type="project" value="InterPro"/>
</dbReference>
<dbReference type="RefSeq" id="WP_052735182.1">
    <property type="nucleotide sequence ID" value="NZ_CP010975.1"/>
</dbReference>
<organism evidence="3 4">
    <name type="scientific">Kangiella geojedonensis</name>
    <dbReference type="NCBI Taxonomy" id="914150"/>
    <lineage>
        <taxon>Bacteria</taxon>
        <taxon>Pseudomonadati</taxon>
        <taxon>Pseudomonadota</taxon>
        <taxon>Gammaproteobacteria</taxon>
        <taxon>Kangiellales</taxon>
        <taxon>Kangiellaceae</taxon>
        <taxon>Kangiella</taxon>
    </lineage>
</organism>
<evidence type="ECO:0000256" key="1">
    <source>
        <dbReference type="ARBA" id="ARBA00007613"/>
    </source>
</evidence>
<protein>
    <submittedName>
        <fullName evidence="3">Outer membrane efflux protein</fullName>
    </submittedName>
</protein>
<evidence type="ECO:0000313" key="4">
    <source>
        <dbReference type="Proteomes" id="UP000034071"/>
    </source>
</evidence>
<dbReference type="PANTHER" id="PTHR30203:SF24">
    <property type="entry name" value="BLR4935 PROTEIN"/>
    <property type="match status" value="1"/>
</dbReference>
<dbReference type="HOGENOM" id="CLU_012817_14_2_6"/>
<evidence type="ECO:0000313" key="3">
    <source>
        <dbReference type="EMBL" id="AKE51674.1"/>
    </source>
</evidence>
<name>A0A0F6TPU8_9GAMM</name>
<dbReference type="OrthoDB" id="9791261at2"/>
<dbReference type="AlphaFoldDB" id="A0A0F6TPU8"/>
<dbReference type="KEGG" id="kge:TQ33_0699"/>
<keyword evidence="4" id="KW-1185">Reference proteome</keyword>
<gene>
    <name evidence="3" type="ORF">TQ33_0699</name>
</gene>
<reference evidence="3 4" key="1">
    <citation type="submission" date="2015-02" db="EMBL/GenBank/DDBJ databases">
        <title>Complete genome sequence of Kangiella geojedonensis strain YCS-5T.</title>
        <authorList>
            <person name="Kim K.M."/>
        </authorList>
    </citation>
    <scope>NUCLEOTIDE SEQUENCE [LARGE SCALE GENOMIC DNA]</scope>
    <source>
        <strain evidence="3 4">YCS-5</strain>
    </source>
</reference>
<dbReference type="InterPro" id="IPR003423">
    <property type="entry name" value="OMP_efflux"/>
</dbReference>
<dbReference type="EMBL" id="CP010975">
    <property type="protein sequence ID" value="AKE51674.1"/>
    <property type="molecule type" value="Genomic_DNA"/>
</dbReference>
<evidence type="ECO:0000256" key="2">
    <source>
        <dbReference type="SAM" id="Coils"/>
    </source>
</evidence>